<dbReference type="Proteomes" id="UP001381693">
    <property type="component" value="Unassembled WGS sequence"/>
</dbReference>
<evidence type="ECO:0000313" key="4">
    <source>
        <dbReference type="EMBL" id="KAK7072237.1"/>
    </source>
</evidence>
<dbReference type="InterPro" id="IPR018155">
    <property type="entry name" value="Hyaluronidase"/>
</dbReference>
<reference evidence="4 5" key="1">
    <citation type="submission" date="2023-11" db="EMBL/GenBank/DDBJ databases">
        <title>Halocaridina rubra genome assembly.</title>
        <authorList>
            <person name="Smith C."/>
        </authorList>
    </citation>
    <scope>NUCLEOTIDE SEQUENCE [LARGE SCALE GENOMIC DNA]</scope>
    <source>
        <strain evidence="4">EP-1</strain>
        <tissue evidence="4">Whole</tissue>
    </source>
</reference>
<feature type="non-terminal residue" evidence="4">
    <location>
        <position position="178"/>
    </location>
</feature>
<keyword evidence="2" id="KW-1015">Disulfide bond</keyword>
<dbReference type="EC" id="3.2.1.35" evidence="3"/>
<keyword evidence="5" id="KW-1185">Reference proteome</keyword>
<gene>
    <name evidence="4" type="primary">HYAL3</name>
    <name evidence="4" type="ORF">SK128_004080</name>
</gene>
<comment type="similarity">
    <text evidence="1 3">Belongs to the glycosyl hydrolase 56 family.</text>
</comment>
<keyword evidence="3 4" id="KW-0326">Glycosidase</keyword>
<dbReference type="PRINTS" id="PR00846">
    <property type="entry name" value="GLHYDRLASE56"/>
</dbReference>
<evidence type="ECO:0000313" key="5">
    <source>
        <dbReference type="Proteomes" id="UP001381693"/>
    </source>
</evidence>
<proteinExistence type="inferred from homology"/>
<dbReference type="AlphaFoldDB" id="A0AAN8WU25"/>
<protein>
    <recommendedName>
        <fullName evidence="3">Hyaluronidase</fullName>
        <ecNumber evidence="3">3.2.1.35</ecNumber>
    </recommendedName>
</protein>
<name>A0AAN8WU25_HALRR</name>
<dbReference type="InterPro" id="IPR017853">
    <property type="entry name" value="GH"/>
</dbReference>
<dbReference type="PANTHER" id="PTHR11769">
    <property type="entry name" value="HYALURONIDASE"/>
    <property type="match status" value="1"/>
</dbReference>
<organism evidence="4 5">
    <name type="scientific">Halocaridina rubra</name>
    <name type="common">Hawaiian red shrimp</name>
    <dbReference type="NCBI Taxonomy" id="373956"/>
    <lineage>
        <taxon>Eukaryota</taxon>
        <taxon>Metazoa</taxon>
        <taxon>Ecdysozoa</taxon>
        <taxon>Arthropoda</taxon>
        <taxon>Crustacea</taxon>
        <taxon>Multicrustacea</taxon>
        <taxon>Malacostraca</taxon>
        <taxon>Eumalacostraca</taxon>
        <taxon>Eucarida</taxon>
        <taxon>Decapoda</taxon>
        <taxon>Pleocyemata</taxon>
        <taxon>Caridea</taxon>
        <taxon>Atyoidea</taxon>
        <taxon>Atyidae</taxon>
        <taxon>Halocaridina</taxon>
    </lineage>
</organism>
<dbReference type="EMBL" id="JAXCGZ010013591">
    <property type="protein sequence ID" value="KAK7072237.1"/>
    <property type="molecule type" value="Genomic_DNA"/>
</dbReference>
<dbReference type="SUPFAM" id="SSF51445">
    <property type="entry name" value="(Trans)glycosidases"/>
    <property type="match status" value="1"/>
</dbReference>
<keyword evidence="3 4" id="KW-0378">Hydrolase</keyword>
<evidence type="ECO:0000256" key="3">
    <source>
        <dbReference type="RuleBase" id="RU610713"/>
    </source>
</evidence>
<evidence type="ECO:0000256" key="1">
    <source>
        <dbReference type="ARBA" id="ARBA00008871"/>
    </source>
</evidence>
<dbReference type="InterPro" id="IPR013785">
    <property type="entry name" value="Aldolase_TIM"/>
</dbReference>
<dbReference type="Pfam" id="PF01630">
    <property type="entry name" value="Glyco_hydro_56"/>
    <property type="match status" value="1"/>
</dbReference>
<dbReference type="Gene3D" id="3.20.20.70">
    <property type="entry name" value="Aldolase class I"/>
    <property type="match status" value="1"/>
</dbReference>
<comment type="caution">
    <text evidence="4">The sequence shown here is derived from an EMBL/GenBank/DDBJ whole genome shotgun (WGS) entry which is preliminary data.</text>
</comment>
<accession>A0AAN8WU25</accession>
<dbReference type="GO" id="GO:0030214">
    <property type="term" value="P:hyaluronan catabolic process"/>
    <property type="evidence" value="ECO:0007669"/>
    <property type="project" value="TreeGrafter"/>
</dbReference>
<comment type="catalytic activity">
    <reaction evidence="3">
        <text>Random hydrolysis of (1-&gt;4)-linkages between N-acetyl-beta-D-glucosamine and D-glucuronate residues in hyaluronate.</text>
        <dbReference type="EC" id="3.2.1.35"/>
    </reaction>
</comment>
<dbReference type="GO" id="GO:0004415">
    <property type="term" value="F:hyalurononglucosaminidase activity"/>
    <property type="evidence" value="ECO:0007669"/>
    <property type="project" value="UniProtKB-UniRule"/>
</dbReference>
<dbReference type="GO" id="GO:0005975">
    <property type="term" value="P:carbohydrate metabolic process"/>
    <property type="evidence" value="ECO:0007669"/>
    <property type="project" value="InterPro"/>
</dbReference>
<dbReference type="PANTHER" id="PTHR11769:SF35">
    <property type="entry name" value="HYALURONIDASE"/>
    <property type="match status" value="1"/>
</dbReference>
<sequence length="178" mass="21299">MRRADDYASRTMMKIEDEVSENKNSKAKLDGLCKRRCVAVLDFENYYPSYNMNLPEYREESRRWVSSQHPSWSPDQVEEEAMRTFNTSAREFFEVLLWVGRELRPLAKWGYYHYPYCHNYGPDGKQCQEAVKQYNDEMSWLYGASGALYPSIYIFRDSGWTPRSRRRNAQVKLWEALR</sequence>
<evidence type="ECO:0000256" key="2">
    <source>
        <dbReference type="ARBA" id="ARBA00023157"/>
    </source>
</evidence>